<dbReference type="Proteomes" id="UP000557392">
    <property type="component" value="Unassembled WGS sequence"/>
</dbReference>
<keyword evidence="3" id="KW-1185">Reference proteome</keyword>
<organism evidence="2 3">
    <name type="scientific">Sphingomonas kyeonggiensis</name>
    <dbReference type="NCBI Taxonomy" id="1268553"/>
    <lineage>
        <taxon>Bacteria</taxon>
        <taxon>Pseudomonadati</taxon>
        <taxon>Pseudomonadota</taxon>
        <taxon>Alphaproteobacteria</taxon>
        <taxon>Sphingomonadales</taxon>
        <taxon>Sphingomonadaceae</taxon>
        <taxon>Sphingomonas</taxon>
    </lineage>
</organism>
<dbReference type="RefSeq" id="WP_183998088.1">
    <property type="nucleotide sequence ID" value="NZ_JACIEH010000002.1"/>
</dbReference>
<keyword evidence="1" id="KW-1133">Transmembrane helix</keyword>
<feature type="transmembrane region" description="Helical" evidence="1">
    <location>
        <begin position="38"/>
        <end position="58"/>
    </location>
</feature>
<accession>A0A7W6JSZ4</accession>
<gene>
    <name evidence="2" type="ORF">GGR46_002484</name>
</gene>
<reference evidence="2 3" key="1">
    <citation type="submission" date="2020-08" db="EMBL/GenBank/DDBJ databases">
        <title>Genomic Encyclopedia of Type Strains, Phase IV (KMG-IV): sequencing the most valuable type-strain genomes for metagenomic binning, comparative biology and taxonomic classification.</title>
        <authorList>
            <person name="Goeker M."/>
        </authorList>
    </citation>
    <scope>NUCLEOTIDE SEQUENCE [LARGE SCALE GENOMIC DNA]</scope>
    <source>
        <strain evidence="2 3">DSM 101806</strain>
    </source>
</reference>
<protein>
    <submittedName>
        <fullName evidence="2">Uncharacterized protein</fullName>
    </submittedName>
</protein>
<name>A0A7W6JSZ4_9SPHN</name>
<feature type="transmembrane region" description="Helical" evidence="1">
    <location>
        <begin position="105"/>
        <end position="125"/>
    </location>
</feature>
<feature type="transmembrane region" description="Helical" evidence="1">
    <location>
        <begin position="6"/>
        <end position="26"/>
    </location>
</feature>
<evidence type="ECO:0000313" key="2">
    <source>
        <dbReference type="EMBL" id="MBB4098920.1"/>
    </source>
</evidence>
<evidence type="ECO:0000256" key="1">
    <source>
        <dbReference type="SAM" id="Phobius"/>
    </source>
</evidence>
<evidence type="ECO:0000313" key="3">
    <source>
        <dbReference type="Proteomes" id="UP000557392"/>
    </source>
</evidence>
<proteinExistence type="predicted"/>
<keyword evidence="1" id="KW-0812">Transmembrane</keyword>
<feature type="transmembrane region" description="Helical" evidence="1">
    <location>
        <begin position="70"/>
        <end position="93"/>
    </location>
</feature>
<comment type="caution">
    <text evidence="2">The sequence shown here is derived from an EMBL/GenBank/DDBJ whole genome shotgun (WGS) entry which is preliminary data.</text>
</comment>
<dbReference type="EMBL" id="JACIEH010000002">
    <property type="protein sequence ID" value="MBB4098920.1"/>
    <property type="molecule type" value="Genomic_DNA"/>
</dbReference>
<keyword evidence="1" id="KW-0472">Membrane</keyword>
<sequence>MQVLLILTIAVHVLSSIFWAGSTFVLARNGGRGASGLIRPQTGAAGVAVLSGLLLWHLLHSGSFQLVEQILATGAAAAILALLLQLALVRPALRSGEASRRVAGGYRASAVLLIVTIICMAVSRYV</sequence>
<dbReference type="AlphaFoldDB" id="A0A7W6JSZ4"/>